<comment type="caution">
    <text evidence="1">The sequence shown here is derived from an EMBL/GenBank/DDBJ whole genome shotgun (WGS) entry which is preliminary data.</text>
</comment>
<proteinExistence type="predicted"/>
<protein>
    <submittedName>
        <fullName evidence="1">Uncharacterized protein</fullName>
    </submittedName>
</protein>
<evidence type="ECO:0000313" key="1">
    <source>
        <dbReference type="EMBL" id="MBA9027932.1"/>
    </source>
</evidence>
<dbReference type="Proteomes" id="UP000626697">
    <property type="component" value="Unassembled WGS sequence"/>
</dbReference>
<reference evidence="1 2" key="1">
    <citation type="submission" date="2020-08" db="EMBL/GenBank/DDBJ databases">
        <title>Genomic Encyclopedia of Type Strains, Phase IV (KMG-IV): sequencing the most valuable type-strain genomes for metagenomic binning, comparative biology and taxonomic classification.</title>
        <authorList>
            <person name="Goeker M."/>
        </authorList>
    </citation>
    <scope>NUCLEOTIDE SEQUENCE [LARGE SCALE GENOMIC DNA]</scope>
    <source>
        <strain evidence="1 2">DSM 105481</strain>
    </source>
</reference>
<evidence type="ECO:0000313" key="2">
    <source>
        <dbReference type="Proteomes" id="UP000626697"/>
    </source>
</evidence>
<keyword evidence="2" id="KW-1185">Reference proteome</keyword>
<dbReference type="EMBL" id="JACJHX010000010">
    <property type="protein sequence ID" value="MBA9027932.1"/>
    <property type="molecule type" value="Genomic_DNA"/>
</dbReference>
<sequence>MNSGFYDEDIHFPKLSKTLTDKLVAKKRVNPHIQVIFITDEVNTTYQSYQLKELKKMRENGIEVIVANLDRLRDPNPIYSGFYRTFLQWFSESGYGWIWNNKDGIYMVDYEEYQDKLPVFKYITYRIQKIFKFTTY</sequence>
<accession>A0ABR6CSC6</accession>
<organism evidence="1 2">
    <name type="scientific">Peribacillus huizhouensis</name>
    <dbReference type="NCBI Taxonomy" id="1501239"/>
    <lineage>
        <taxon>Bacteria</taxon>
        <taxon>Bacillati</taxon>
        <taxon>Bacillota</taxon>
        <taxon>Bacilli</taxon>
        <taxon>Bacillales</taxon>
        <taxon>Bacillaceae</taxon>
        <taxon>Peribacillus</taxon>
    </lineage>
</organism>
<name>A0ABR6CSC6_9BACI</name>
<dbReference type="RefSeq" id="WP_182503211.1">
    <property type="nucleotide sequence ID" value="NZ_JACJHX010000010.1"/>
</dbReference>
<gene>
    <name evidence="1" type="ORF">HNP81_003224</name>
</gene>